<reference evidence="2 3" key="1">
    <citation type="submission" date="2021-07" db="EMBL/GenBank/DDBJ databases">
        <title>Flavobacterium sp. nov. isolated from sediment on the Taihu Lake.</title>
        <authorList>
            <person name="Qu J.-H."/>
        </authorList>
    </citation>
    <scope>NUCLEOTIDE SEQUENCE [LARGE SCALE GENOMIC DNA]</scope>
    <source>
        <strain evidence="2 3">NAS39</strain>
    </source>
</reference>
<keyword evidence="3" id="KW-1185">Reference proteome</keyword>
<protein>
    <submittedName>
        <fullName evidence="2">Uncharacterized protein</fullName>
    </submittedName>
</protein>
<accession>A0ABS6XT59</accession>
<dbReference type="Proteomes" id="UP000812031">
    <property type="component" value="Unassembled WGS sequence"/>
</dbReference>
<sequence>MKNFAIKLTWLTTIYLVVFAALCQTKLFFPVLMGLYFIGVSLLLLLIFTVLHDEEYKTNKKFKDWYRDNSKKNFVH</sequence>
<proteinExistence type="predicted"/>
<name>A0ABS6XT59_9FLAO</name>
<dbReference type="EMBL" id="JAHWYN010000003">
    <property type="protein sequence ID" value="MBW4359799.1"/>
    <property type="molecule type" value="Genomic_DNA"/>
</dbReference>
<keyword evidence="1" id="KW-0812">Transmembrane</keyword>
<keyword evidence="1" id="KW-1133">Transmembrane helix</keyword>
<evidence type="ECO:0000313" key="3">
    <source>
        <dbReference type="Proteomes" id="UP000812031"/>
    </source>
</evidence>
<evidence type="ECO:0000256" key="1">
    <source>
        <dbReference type="SAM" id="Phobius"/>
    </source>
</evidence>
<dbReference type="RefSeq" id="WP_219316321.1">
    <property type="nucleotide sequence ID" value="NZ_JAHWYN010000003.1"/>
</dbReference>
<gene>
    <name evidence="2" type="ORF">KZH69_04810</name>
</gene>
<comment type="caution">
    <text evidence="2">The sequence shown here is derived from an EMBL/GenBank/DDBJ whole genome shotgun (WGS) entry which is preliminary data.</text>
</comment>
<organism evidence="2 3">
    <name type="scientific">Flavobacterium taihuense</name>
    <dbReference type="NCBI Taxonomy" id="2857508"/>
    <lineage>
        <taxon>Bacteria</taxon>
        <taxon>Pseudomonadati</taxon>
        <taxon>Bacteroidota</taxon>
        <taxon>Flavobacteriia</taxon>
        <taxon>Flavobacteriales</taxon>
        <taxon>Flavobacteriaceae</taxon>
        <taxon>Flavobacterium</taxon>
    </lineage>
</organism>
<feature type="transmembrane region" description="Helical" evidence="1">
    <location>
        <begin position="33"/>
        <end position="51"/>
    </location>
</feature>
<evidence type="ECO:0000313" key="2">
    <source>
        <dbReference type="EMBL" id="MBW4359799.1"/>
    </source>
</evidence>
<keyword evidence="1" id="KW-0472">Membrane</keyword>